<dbReference type="PANTHER" id="PTHR11177:SF317">
    <property type="entry name" value="CHITINASE 12-RELATED"/>
    <property type="match status" value="1"/>
</dbReference>
<dbReference type="RefSeq" id="WP_250923953.1">
    <property type="nucleotide sequence ID" value="NZ_JAMQAW010000083.1"/>
</dbReference>
<dbReference type="Gene3D" id="3.10.50.10">
    <property type="match status" value="1"/>
</dbReference>
<keyword evidence="3" id="KW-0119">Carbohydrate metabolism</keyword>
<gene>
    <name evidence="6" type="ORF">NBG84_36225</name>
</gene>
<dbReference type="Proteomes" id="UP001431429">
    <property type="component" value="Unassembled WGS sequence"/>
</dbReference>
<protein>
    <recommendedName>
        <fullName evidence="2">chitinase</fullName>
        <ecNumber evidence="2">3.2.1.14</ecNumber>
    </recommendedName>
</protein>
<dbReference type="GO" id="GO:0016787">
    <property type="term" value="F:hydrolase activity"/>
    <property type="evidence" value="ECO:0007669"/>
    <property type="project" value="UniProtKB-KW"/>
</dbReference>
<dbReference type="InterPro" id="IPR011583">
    <property type="entry name" value="Chitinase_II/V-like_cat"/>
</dbReference>
<evidence type="ECO:0000313" key="7">
    <source>
        <dbReference type="Proteomes" id="UP001431429"/>
    </source>
</evidence>
<evidence type="ECO:0000256" key="3">
    <source>
        <dbReference type="ARBA" id="ARBA00023024"/>
    </source>
</evidence>
<feature type="domain" description="GH18" evidence="5">
    <location>
        <begin position="58"/>
        <end position="421"/>
    </location>
</feature>
<dbReference type="InterPro" id="IPR017853">
    <property type="entry name" value="GH"/>
</dbReference>
<comment type="caution">
    <text evidence="6">The sequence shown here is derived from an EMBL/GenBank/DDBJ whole genome shotgun (WGS) entry which is preliminary data.</text>
</comment>
<keyword evidence="6" id="KW-0378">Hydrolase</keyword>
<dbReference type="SMART" id="SM00636">
    <property type="entry name" value="Glyco_18"/>
    <property type="match status" value="1"/>
</dbReference>
<evidence type="ECO:0000256" key="1">
    <source>
        <dbReference type="ARBA" id="ARBA00000822"/>
    </source>
</evidence>
<proteinExistence type="predicted"/>
<keyword evidence="3" id="KW-0624">Polysaccharide degradation</keyword>
<dbReference type="PROSITE" id="PS51910">
    <property type="entry name" value="GH18_2"/>
    <property type="match status" value="1"/>
</dbReference>
<keyword evidence="3" id="KW-0146">Chitin degradation</keyword>
<comment type="catalytic activity">
    <reaction evidence="1">
        <text>Random endo-hydrolysis of N-acetyl-beta-D-glucosaminide (1-&gt;4)-beta-linkages in chitin and chitodextrins.</text>
        <dbReference type="EC" id="3.2.1.14"/>
    </reaction>
</comment>
<reference evidence="6" key="1">
    <citation type="submission" date="2022-06" db="EMBL/GenBank/DDBJ databases">
        <title>Genome public.</title>
        <authorList>
            <person name="Sun Q."/>
        </authorList>
    </citation>
    <scope>NUCLEOTIDE SEQUENCE</scope>
    <source>
        <strain evidence="6">CWNU-1</strain>
    </source>
</reference>
<name>A0ABT0V2P2_9ACTN</name>
<feature type="signal peptide" evidence="4">
    <location>
        <begin position="1"/>
        <end position="36"/>
    </location>
</feature>
<organism evidence="6 7">
    <name type="scientific">Streptomyces albipurpureus</name>
    <dbReference type="NCBI Taxonomy" id="2897419"/>
    <lineage>
        <taxon>Bacteria</taxon>
        <taxon>Bacillati</taxon>
        <taxon>Actinomycetota</taxon>
        <taxon>Actinomycetes</taxon>
        <taxon>Kitasatosporales</taxon>
        <taxon>Streptomycetaceae</taxon>
        <taxon>Streptomyces</taxon>
    </lineage>
</organism>
<dbReference type="InterPro" id="IPR001223">
    <property type="entry name" value="Glyco_hydro18_cat"/>
</dbReference>
<feature type="chain" id="PRO_5045881472" description="chitinase" evidence="4">
    <location>
        <begin position="37"/>
        <end position="421"/>
    </location>
</feature>
<evidence type="ECO:0000256" key="2">
    <source>
        <dbReference type="ARBA" id="ARBA00012729"/>
    </source>
</evidence>
<evidence type="ECO:0000256" key="4">
    <source>
        <dbReference type="SAM" id="SignalP"/>
    </source>
</evidence>
<dbReference type="SUPFAM" id="SSF54556">
    <property type="entry name" value="Chitinase insertion domain"/>
    <property type="match status" value="1"/>
</dbReference>
<dbReference type="InterPro" id="IPR050314">
    <property type="entry name" value="Glycosyl_Hydrlase_18"/>
</dbReference>
<dbReference type="PANTHER" id="PTHR11177">
    <property type="entry name" value="CHITINASE"/>
    <property type="match status" value="1"/>
</dbReference>
<dbReference type="InterPro" id="IPR029070">
    <property type="entry name" value="Chitinase_insertion_sf"/>
</dbReference>
<dbReference type="EC" id="3.2.1.14" evidence="2"/>
<accession>A0ABT0V2P2</accession>
<evidence type="ECO:0000259" key="5">
    <source>
        <dbReference type="PROSITE" id="PS51910"/>
    </source>
</evidence>
<keyword evidence="4" id="KW-0732">Signal</keyword>
<dbReference type="EMBL" id="JAMQAW010000083">
    <property type="protein sequence ID" value="MCM2393656.1"/>
    <property type="molecule type" value="Genomic_DNA"/>
</dbReference>
<sequence>MTAPHRPRARLRALIAAACTAVLGATLLTGTPTAFASENAVVVKAPAAATAPIPPPRSRVVGTYTGWSVYGRNVHIKDIQSSGTAARLTHIRYAHGYVRGDACAFGDSYADYDRTYSAAQSVDGVADSWEQPVRGNFNQLRKLKKLNPGLKVLWSFGGPLWSGNFGEASANAAVFARSCRALIEDPRWADVFDGIDIDWQYPNSCGLTCDTSGRESFEKLMSAIRAEFDNDLVSATITADAVPGGGIDAADYTGAARYVDWFNVMTYGLHGPRFTPGRTAPHAPLHAYPGIPNRYATAHAAIRKLKNLGITPDKLLLGISFEGHGWSGVTQGTPGATAGGPAQGTYEMGVDHYRVLKARCPATGRIGGTAYAHCGTEWWSYDTPDTVAGKVAYGKRQGLGGTFLWDLGGDTPDGELVKAIR</sequence>
<keyword evidence="7" id="KW-1185">Reference proteome</keyword>
<dbReference type="Gene3D" id="3.20.20.80">
    <property type="entry name" value="Glycosidases"/>
    <property type="match status" value="1"/>
</dbReference>
<dbReference type="SUPFAM" id="SSF51445">
    <property type="entry name" value="(Trans)glycosidases"/>
    <property type="match status" value="1"/>
</dbReference>
<evidence type="ECO:0000313" key="6">
    <source>
        <dbReference type="EMBL" id="MCM2393656.1"/>
    </source>
</evidence>
<dbReference type="Pfam" id="PF00704">
    <property type="entry name" value="Glyco_hydro_18"/>
    <property type="match status" value="1"/>
</dbReference>